<protein>
    <recommendedName>
        <fullName evidence="3">Signal peptidase complex subunit 1</fullName>
    </recommendedName>
</protein>
<keyword evidence="6 9" id="KW-1133">Transmembrane helix</keyword>
<keyword evidence="7 9" id="KW-0472">Membrane</keyword>
<evidence type="ECO:0000313" key="11">
    <source>
        <dbReference type="Proteomes" id="UP000266861"/>
    </source>
</evidence>
<dbReference type="PANTHER" id="PTHR13202">
    <property type="entry name" value="MICROSOMAL SIGNAL PEPTIDASE 12 KDA SUBUNIT"/>
    <property type="match status" value="1"/>
</dbReference>
<feature type="transmembrane region" description="Helical" evidence="9">
    <location>
        <begin position="20"/>
        <end position="38"/>
    </location>
</feature>
<evidence type="ECO:0000256" key="9">
    <source>
        <dbReference type="SAM" id="Phobius"/>
    </source>
</evidence>
<dbReference type="GO" id="GO:0045047">
    <property type="term" value="P:protein targeting to ER"/>
    <property type="evidence" value="ECO:0007669"/>
    <property type="project" value="TreeGrafter"/>
</dbReference>
<dbReference type="OrthoDB" id="263893at2759"/>
<evidence type="ECO:0000313" key="10">
    <source>
        <dbReference type="EMBL" id="RHZ62425.1"/>
    </source>
</evidence>
<dbReference type="Pfam" id="PF06645">
    <property type="entry name" value="SPC12"/>
    <property type="match status" value="1"/>
</dbReference>
<gene>
    <name evidence="10" type="ORF">Glove_340g33</name>
</gene>
<evidence type="ECO:0000256" key="2">
    <source>
        <dbReference type="ARBA" id="ARBA00005245"/>
    </source>
</evidence>
<accession>A0A397HH19</accession>
<dbReference type="GO" id="GO:0006465">
    <property type="term" value="P:signal peptide processing"/>
    <property type="evidence" value="ECO:0007669"/>
    <property type="project" value="InterPro"/>
</dbReference>
<name>A0A397HH19_9GLOM</name>
<evidence type="ECO:0000256" key="5">
    <source>
        <dbReference type="ARBA" id="ARBA00022824"/>
    </source>
</evidence>
<evidence type="ECO:0000256" key="3">
    <source>
        <dbReference type="ARBA" id="ARBA00017059"/>
    </source>
</evidence>
<evidence type="ECO:0000256" key="6">
    <source>
        <dbReference type="ARBA" id="ARBA00022989"/>
    </source>
</evidence>
<evidence type="ECO:0000256" key="4">
    <source>
        <dbReference type="ARBA" id="ARBA00022692"/>
    </source>
</evidence>
<comment type="similarity">
    <text evidence="2">Belongs to the SPCS1 family.</text>
</comment>
<comment type="subcellular location">
    <subcellularLocation>
        <location evidence="1">Endoplasmic reticulum membrane</location>
        <topology evidence="1">Multi-pass membrane protein</topology>
    </subcellularLocation>
</comment>
<dbReference type="EMBL" id="PQFF01000310">
    <property type="protein sequence ID" value="RHZ62425.1"/>
    <property type="molecule type" value="Genomic_DNA"/>
</dbReference>
<evidence type="ECO:0000256" key="8">
    <source>
        <dbReference type="ARBA" id="ARBA00045204"/>
    </source>
</evidence>
<dbReference type="Proteomes" id="UP000266861">
    <property type="component" value="Unassembled WGS sequence"/>
</dbReference>
<dbReference type="InterPro" id="IPR009542">
    <property type="entry name" value="Spc1/SPCS1"/>
</dbReference>
<dbReference type="STRING" id="1348612.A0A397HH19"/>
<comment type="function">
    <text evidence="8">Component of the signal peptidase complex (SPC) which catalyzes the cleavage of N-terminal signal sequences from nascent proteins as they are translocated into the lumen of the endoplasmic reticulum. Dispensable for SPC enzymatic activity.</text>
</comment>
<keyword evidence="5" id="KW-0256">Endoplasmic reticulum</keyword>
<dbReference type="PANTHER" id="PTHR13202:SF0">
    <property type="entry name" value="SIGNAL PEPTIDASE COMPLEX SUBUNIT 1"/>
    <property type="match status" value="1"/>
</dbReference>
<dbReference type="AlphaFoldDB" id="A0A397HH19"/>
<organism evidence="10 11">
    <name type="scientific">Diversispora epigaea</name>
    <dbReference type="NCBI Taxonomy" id="1348612"/>
    <lineage>
        <taxon>Eukaryota</taxon>
        <taxon>Fungi</taxon>
        <taxon>Fungi incertae sedis</taxon>
        <taxon>Mucoromycota</taxon>
        <taxon>Glomeromycotina</taxon>
        <taxon>Glomeromycetes</taxon>
        <taxon>Diversisporales</taxon>
        <taxon>Diversisporaceae</taxon>
        <taxon>Diversispora</taxon>
    </lineage>
</organism>
<dbReference type="GO" id="GO:0005787">
    <property type="term" value="C:signal peptidase complex"/>
    <property type="evidence" value="ECO:0007669"/>
    <property type="project" value="InterPro"/>
</dbReference>
<evidence type="ECO:0000256" key="7">
    <source>
        <dbReference type="ARBA" id="ARBA00023136"/>
    </source>
</evidence>
<feature type="transmembrane region" description="Helical" evidence="9">
    <location>
        <begin position="45"/>
        <end position="67"/>
    </location>
</feature>
<reference evidence="10 11" key="1">
    <citation type="submission" date="2018-08" db="EMBL/GenBank/DDBJ databases">
        <title>Genome and evolution of the arbuscular mycorrhizal fungus Diversispora epigaea (formerly Glomus versiforme) and its bacterial endosymbionts.</title>
        <authorList>
            <person name="Sun X."/>
            <person name="Fei Z."/>
            <person name="Harrison M."/>
        </authorList>
    </citation>
    <scope>NUCLEOTIDE SEQUENCE [LARGE SCALE GENOMIC DNA]</scope>
    <source>
        <strain evidence="10 11">IT104</strain>
    </source>
</reference>
<keyword evidence="4 9" id="KW-0812">Transmembrane</keyword>
<keyword evidence="11" id="KW-1185">Reference proteome</keyword>
<sequence>MLSWLEGKIDFEGQRLTEYLLQITLVLFSILGFLVGFLQQNLLITWQIFSIGFIITGILVLPAWPYYNKHPVQWLPEITKKKND</sequence>
<proteinExistence type="inferred from homology"/>
<evidence type="ECO:0000256" key="1">
    <source>
        <dbReference type="ARBA" id="ARBA00004477"/>
    </source>
</evidence>
<comment type="caution">
    <text evidence="10">The sequence shown here is derived from an EMBL/GenBank/DDBJ whole genome shotgun (WGS) entry which is preliminary data.</text>
</comment>